<dbReference type="RefSeq" id="WP_116180831.1">
    <property type="nucleotide sequence ID" value="NZ_CP144376.1"/>
</dbReference>
<keyword evidence="2" id="KW-1185">Reference proteome</keyword>
<reference evidence="1 2" key="1">
    <citation type="submission" date="2018-08" db="EMBL/GenBank/DDBJ databases">
        <title>Genomic Encyclopedia of Archaeal and Bacterial Type Strains, Phase II (KMG-II): from individual species to whole genera.</title>
        <authorList>
            <person name="Goeker M."/>
        </authorList>
    </citation>
    <scope>NUCLEOTIDE SEQUENCE [LARGE SCALE GENOMIC DNA]</scope>
    <source>
        <strain evidence="1 2">DSM 45791</strain>
    </source>
</reference>
<name>A0A3E0GVX2_9PSEU</name>
<evidence type="ECO:0000313" key="1">
    <source>
        <dbReference type="EMBL" id="REH31008.1"/>
    </source>
</evidence>
<gene>
    <name evidence="1" type="ORF">BCF44_12231</name>
</gene>
<proteinExistence type="predicted"/>
<dbReference type="EMBL" id="QUNO01000022">
    <property type="protein sequence ID" value="REH31008.1"/>
    <property type="molecule type" value="Genomic_DNA"/>
</dbReference>
<dbReference type="AlphaFoldDB" id="A0A3E0GVX2"/>
<accession>A0A3E0GVX2</accession>
<dbReference type="Proteomes" id="UP000256269">
    <property type="component" value="Unassembled WGS sequence"/>
</dbReference>
<evidence type="ECO:0000313" key="2">
    <source>
        <dbReference type="Proteomes" id="UP000256269"/>
    </source>
</evidence>
<organism evidence="1 2">
    <name type="scientific">Kutzneria buriramensis</name>
    <dbReference type="NCBI Taxonomy" id="1045776"/>
    <lineage>
        <taxon>Bacteria</taxon>
        <taxon>Bacillati</taxon>
        <taxon>Actinomycetota</taxon>
        <taxon>Actinomycetes</taxon>
        <taxon>Pseudonocardiales</taxon>
        <taxon>Pseudonocardiaceae</taxon>
        <taxon>Kutzneria</taxon>
    </lineage>
</organism>
<sequence length="195" mass="20771">MTTPPTSVPAVDDDGPVILRNPAAAADAPHAPRRPDGTQWRFEMIHAGGSLRTYAQTPAALVEALVPGYRAITTPTEAAAARIRLACDLQVRRQAELATAPQLAECTPEQRQLLLGDFSRPPVLDQWDGPIPLILVTTFYTPVGRIAAPQGRDIWWLDPGEDWELLVSLAQAGIITLASSQPAGAGAPEDDDGLG</sequence>
<protein>
    <submittedName>
        <fullName evidence="1">Uncharacterized protein</fullName>
    </submittedName>
</protein>
<comment type="caution">
    <text evidence="1">The sequence shown here is derived from an EMBL/GenBank/DDBJ whole genome shotgun (WGS) entry which is preliminary data.</text>
</comment>
<dbReference type="OrthoDB" id="5122386at2"/>